<feature type="domain" description="Rad21/Rec8-like protein C-terminal eukaryotic" evidence="5">
    <location>
        <begin position="629"/>
        <end position="679"/>
    </location>
</feature>
<dbReference type="EMBL" id="HBIM01015285">
    <property type="protein sequence ID" value="CAE0414896.1"/>
    <property type="molecule type" value="Transcribed_RNA"/>
</dbReference>
<name>A0A7S3L9V6_9STRA</name>
<evidence type="ECO:0000256" key="3">
    <source>
        <dbReference type="ARBA" id="ARBA00023242"/>
    </source>
</evidence>
<feature type="compositionally biased region" description="Acidic residues" evidence="4">
    <location>
        <begin position="206"/>
        <end position="224"/>
    </location>
</feature>
<feature type="compositionally biased region" description="Low complexity" evidence="4">
    <location>
        <begin position="278"/>
        <end position="288"/>
    </location>
</feature>
<feature type="compositionally biased region" description="Basic and acidic residues" evidence="4">
    <location>
        <begin position="225"/>
        <end position="243"/>
    </location>
</feature>
<accession>A0A7S3L9V6</accession>
<dbReference type="Pfam" id="PF04825">
    <property type="entry name" value="Rad21_Rec8_N"/>
    <property type="match status" value="1"/>
</dbReference>
<evidence type="ECO:0008006" key="8">
    <source>
        <dbReference type="Google" id="ProtNLM"/>
    </source>
</evidence>
<evidence type="ECO:0000259" key="6">
    <source>
        <dbReference type="Pfam" id="PF04825"/>
    </source>
</evidence>
<dbReference type="GO" id="GO:0007062">
    <property type="term" value="P:sister chromatid cohesion"/>
    <property type="evidence" value="ECO:0007669"/>
    <property type="project" value="InterPro"/>
</dbReference>
<evidence type="ECO:0000256" key="2">
    <source>
        <dbReference type="ARBA" id="ARBA00009870"/>
    </source>
</evidence>
<protein>
    <recommendedName>
        <fullName evidence="8">Rad21/Rec8-like protein N-terminal domain-containing protein</fullName>
    </recommendedName>
</protein>
<dbReference type="PANTHER" id="PTHR12585:SF69">
    <property type="entry name" value="FI11703P"/>
    <property type="match status" value="1"/>
</dbReference>
<reference evidence="7" key="1">
    <citation type="submission" date="2021-01" db="EMBL/GenBank/DDBJ databases">
        <authorList>
            <person name="Corre E."/>
            <person name="Pelletier E."/>
            <person name="Niang G."/>
            <person name="Scheremetjew M."/>
            <person name="Finn R."/>
            <person name="Kale V."/>
            <person name="Holt S."/>
            <person name="Cochrane G."/>
            <person name="Meng A."/>
            <person name="Brown T."/>
            <person name="Cohen L."/>
        </authorList>
    </citation>
    <scope>NUCLEOTIDE SEQUENCE</scope>
    <source>
        <strain evidence="7">CCMP127</strain>
    </source>
</reference>
<dbReference type="PANTHER" id="PTHR12585">
    <property type="entry name" value="SCC1 / RAD21 FAMILY MEMBER"/>
    <property type="match status" value="1"/>
</dbReference>
<organism evidence="7">
    <name type="scientific">Amphora coffeiformis</name>
    <dbReference type="NCBI Taxonomy" id="265554"/>
    <lineage>
        <taxon>Eukaryota</taxon>
        <taxon>Sar</taxon>
        <taxon>Stramenopiles</taxon>
        <taxon>Ochrophyta</taxon>
        <taxon>Bacillariophyta</taxon>
        <taxon>Bacillariophyceae</taxon>
        <taxon>Bacillariophycidae</taxon>
        <taxon>Thalassiophysales</taxon>
        <taxon>Catenulaceae</taxon>
        <taxon>Amphora</taxon>
    </lineage>
</organism>
<feature type="domain" description="Rad21/Rec8-like protein N-terminal" evidence="6">
    <location>
        <begin position="1"/>
        <end position="98"/>
    </location>
</feature>
<evidence type="ECO:0000259" key="5">
    <source>
        <dbReference type="Pfam" id="PF04824"/>
    </source>
</evidence>
<feature type="region of interest" description="Disordered" evidence="4">
    <location>
        <begin position="461"/>
        <end position="587"/>
    </location>
</feature>
<feature type="compositionally biased region" description="Acidic residues" evidence="4">
    <location>
        <begin position="152"/>
        <end position="177"/>
    </location>
</feature>
<sequence>MFYSQIILAKKGPLAKVWLAAHGWGDKKLGGRPQIFATDIAASVDSIVHPTVPLALRVSGHLLWGVVRIYSKKVHYLLHDCQNAVIKLKLAFRNNNNNTTEQVLVIDMDERRRKKKTTQTAEDVVPHFGEFTEGDDAPVMAGTFQVVAWNEEGVDQDDWVPAELGGDDEEEDEEEDEGKEKASAPASRSANRLSAGDEPLQRQPAEEEWTAFDPDDDEEEDDEERDKPKIADDEDSKISDIEVTRAVNESINSEALQTRDSVLEKSPPGPPLEDDDGGFMPPDSPMAMMDDDDAPQAVPMSESTKNSAGLSISRDESAADHRGLSIGGLNDDDSAASKKRKADGDDEEDGAEKPKPKRRRKAKRKRHIVLNEQLELSSAQIRAQLQDTSDIIRQDFVHPSTWVPGNEPEKRRHPNTEKLYATLSYERLFTRPSLGDDGHLAPELLELWGRHTAVVVGKPFPYELRNPDEQTEEARNARADDGSEGQGSDRGDVMKGDDDGPPMPDDDEPPMIHDDEGPPIPDDDNNFDPAMDDEEEEERMEGIPDSPDSRDSALSFSLVNDLLGGKDDDEDNPRQTLGSDELTSSKAKWHKHTAQVFSLLKSRMSSGNTVATSQEELTGGAEAAEKPSQLSYKSLSRGCTRRTAATVFLELLQLKTWDYVELEQDQTFGDISILPGAKFDDDVPTKG</sequence>
<comment type="subcellular location">
    <subcellularLocation>
        <location evidence="1">Nucleus</location>
    </subcellularLocation>
</comment>
<dbReference type="AlphaFoldDB" id="A0A7S3L9V6"/>
<dbReference type="GO" id="GO:0008278">
    <property type="term" value="C:cohesin complex"/>
    <property type="evidence" value="ECO:0007669"/>
    <property type="project" value="InterPro"/>
</dbReference>
<proteinExistence type="inferred from homology"/>
<feature type="compositionally biased region" description="Basic residues" evidence="4">
    <location>
        <begin position="355"/>
        <end position="367"/>
    </location>
</feature>
<dbReference type="InterPro" id="IPR023093">
    <property type="entry name" value="ScpA-like_C"/>
</dbReference>
<keyword evidence="3" id="KW-0539">Nucleus</keyword>
<dbReference type="GO" id="GO:1990414">
    <property type="term" value="P:replication-born double-strand break repair via sister chromatid exchange"/>
    <property type="evidence" value="ECO:0007669"/>
    <property type="project" value="TreeGrafter"/>
</dbReference>
<dbReference type="SUPFAM" id="SSF46785">
    <property type="entry name" value="Winged helix' DNA-binding domain"/>
    <property type="match status" value="1"/>
</dbReference>
<evidence type="ECO:0000313" key="7">
    <source>
        <dbReference type="EMBL" id="CAE0414896.1"/>
    </source>
</evidence>
<dbReference type="InterPro" id="IPR036390">
    <property type="entry name" value="WH_DNA-bd_sf"/>
</dbReference>
<dbReference type="GO" id="GO:0005634">
    <property type="term" value="C:nucleus"/>
    <property type="evidence" value="ECO:0007669"/>
    <property type="project" value="UniProtKB-SubCell"/>
</dbReference>
<dbReference type="Gene3D" id="1.10.10.580">
    <property type="entry name" value="Structural maintenance of chromosome 1. Chain E"/>
    <property type="match status" value="1"/>
</dbReference>
<dbReference type="InterPro" id="IPR006909">
    <property type="entry name" value="Rad21/Rec8_C_eu"/>
</dbReference>
<feature type="compositionally biased region" description="Basic and acidic residues" evidence="4">
    <location>
        <begin position="313"/>
        <end position="323"/>
    </location>
</feature>
<evidence type="ECO:0000256" key="1">
    <source>
        <dbReference type="ARBA" id="ARBA00004123"/>
    </source>
</evidence>
<feature type="compositionally biased region" description="Polar residues" evidence="4">
    <location>
        <begin position="574"/>
        <end position="586"/>
    </location>
</feature>
<feature type="region of interest" description="Disordered" evidence="4">
    <location>
        <begin position="151"/>
        <end position="367"/>
    </location>
</feature>
<feature type="compositionally biased region" description="Polar residues" evidence="4">
    <location>
        <begin position="247"/>
        <end position="260"/>
    </location>
</feature>
<dbReference type="GO" id="GO:0003682">
    <property type="term" value="F:chromatin binding"/>
    <property type="evidence" value="ECO:0007669"/>
    <property type="project" value="TreeGrafter"/>
</dbReference>
<dbReference type="Pfam" id="PF04824">
    <property type="entry name" value="Rad21_Rec8"/>
    <property type="match status" value="1"/>
</dbReference>
<feature type="compositionally biased region" description="Polar residues" evidence="4">
    <location>
        <begin position="301"/>
        <end position="310"/>
    </location>
</feature>
<gene>
    <name evidence="7" type="ORF">ACOF00016_LOCUS12071</name>
</gene>
<feature type="compositionally biased region" description="Acidic residues" evidence="4">
    <location>
        <begin position="521"/>
        <end position="539"/>
    </location>
</feature>
<dbReference type="InterPro" id="IPR039781">
    <property type="entry name" value="Rad21/Rec8-like"/>
</dbReference>
<dbReference type="InterPro" id="IPR006910">
    <property type="entry name" value="Rad21_Rec8_N"/>
</dbReference>
<comment type="similarity">
    <text evidence="2">Belongs to the rad21 family.</text>
</comment>
<feature type="compositionally biased region" description="Basic and acidic residues" evidence="4">
    <location>
        <begin position="465"/>
        <end position="498"/>
    </location>
</feature>
<evidence type="ECO:0000256" key="4">
    <source>
        <dbReference type="SAM" id="MobiDB-lite"/>
    </source>
</evidence>